<feature type="transmembrane region" description="Helical" evidence="1">
    <location>
        <begin position="20"/>
        <end position="40"/>
    </location>
</feature>
<dbReference type="Proteomes" id="UP000053557">
    <property type="component" value="Unassembled WGS sequence"/>
</dbReference>
<keyword evidence="3" id="KW-1185">Reference proteome</keyword>
<comment type="caution">
    <text evidence="2">The sequence shown here is derived from an EMBL/GenBank/DDBJ whole genome shotgun (WGS) entry which is preliminary data.</text>
</comment>
<feature type="transmembrane region" description="Helical" evidence="1">
    <location>
        <begin position="297"/>
        <end position="315"/>
    </location>
</feature>
<evidence type="ECO:0000313" key="3">
    <source>
        <dbReference type="Proteomes" id="UP000053557"/>
    </source>
</evidence>
<feature type="transmembrane region" description="Helical" evidence="1">
    <location>
        <begin position="236"/>
        <end position="254"/>
    </location>
</feature>
<keyword evidence="1" id="KW-0472">Membrane</keyword>
<dbReference type="RefSeq" id="WP_067719200.1">
    <property type="nucleotide sequence ID" value="NZ_LPVJ01000070.1"/>
</dbReference>
<dbReference type="EMBL" id="LPVJ01000070">
    <property type="protein sequence ID" value="KUO94734.1"/>
    <property type="molecule type" value="Genomic_DNA"/>
</dbReference>
<dbReference type="AlphaFoldDB" id="A0A101XNV1"/>
<feature type="transmembrane region" description="Helical" evidence="1">
    <location>
        <begin position="85"/>
        <end position="104"/>
    </location>
</feature>
<name>A0A101XNV1_9BACL</name>
<feature type="transmembrane region" description="Helical" evidence="1">
    <location>
        <begin position="147"/>
        <end position="165"/>
    </location>
</feature>
<evidence type="ECO:0000256" key="1">
    <source>
        <dbReference type="SAM" id="Phobius"/>
    </source>
</evidence>
<reference evidence="2 3" key="1">
    <citation type="submission" date="2015-12" db="EMBL/GenBank/DDBJ databases">
        <title>Draft genome sequence of Acidibacillus ferrooxidans ITV001, isolated from a chalcopyrite acid mine drainage site in Brazil.</title>
        <authorList>
            <person name="Dall'Agnol H."/>
            <person name="Nancucheo I."/>
            <person name="Johnson B."/>
            <person name="Oliveira R."/>
            <person name="Leite L."/>
            <person name="Pylro V."/>
            <person name="Nunes G.L."/>
            <person name="Tzotzos G."/>
            <person name="Fernandes G.R."/>
            <person name="Dutra J."/>
            <person name="Orellana S.C."/>
            <person name="Oliveira G."/>
        </authorList>
    </citation>
    <scope>NUCLEOTIDE SEQUENCE [LARGE SCALE GENOMIC DNA]</scope>
    <source>
        <strain evidence="3">ITV01</strain>
    </source>
</reference>
<evidence type="ECO:0000313" key="2">
    <source>
        <dbReference type="EMBL" id="KUO94734.1"/>
    </source>
</evidence>
<accession>A0A101XNV1</accession>
<feature type="transmembrane region" description="Helical" evidence="1">
    <location>
        <begin position="322"/>
        <end position="338"/>
    </location>
</feature>
<feature type="transmembrane region" description="Helical" evidence="1">
    <location>
        <begin position="172"/>
        <end position="191"/>
    </location>
</feature>
<keyword evidence="1" id="KW-0812">Transmembrane</keyword>
<sequence>MNMKGLNNVQLLTVYYNSLLTVVWILFFVIFVLAFMTFIFKWVGQQFEEQEDQSVANKNSKNTMRLTVRGESPKVSKNGTHSYPLGWYIAWYGLGFIWLIDGFLQSQPEMALPIFVKFVFNSVAQSQPGWLQHIMDFGITMWNQDTVGNNIAALLAQLAIGVGILTGRNHWWGRVAIWASLVWALIIWVMGEGLGNLFSSPSYWNGSPGAALIYMLISIYLLMPLRFWATGKIAKWTIAGLGIQWLILAFAQILPSNGYYSSDALYSIVANLSNMPQPIVLSNSLQVAALSMLHHPLLWNLVSVLIMIVIGVSGFFKRLRKFTLISAIAWLAFTWWIAEDFGVLGGMGTDLNMSPLYALLYISCWWYADRPVSFRKRIALPFLSHKLSAR</sequence>
<gene>
    <name evidence="2" type="ORF">ATW55_09945</name>
</gene>
<feature type="transmembrane region" description="Helical" evidence="1">
    <location>
        <begin position="211"/>
        <end position="229"/>
    </location>
</feature>
<protein>
    <submittedName>
        <fullName evidence="2">Uncharacterized protein</fullName>
    </submittedName>
</protein>
<proteinExistence type="predicted"/>
<feature type="transmembrane region" description="Helical" evidence="1">
    <location>
        <begin position="350"/>
        <end position="368"/>
    </location>
</feature>
<organism evidence="2 3">
    <name type="scientific">Ferroacidibacillus organovorans</name>
    <dbReference type="NCBI Taxonomy" id="1765683"/>
    <lineage>
        <taxon>Bacteria</taxon>
        <taxon>Bacillati</taxon>
        <taxon>Bacillota</taxon>
        <taxon>Bacilli</taxon>
        <taxon>Bacillales</taxon>
        <taxon>Alicyclobacillaceae</taxon>
        <taxon>Ferroacidibacillus</taxon>
    </lineage>
</organism>
<keyword evidence="1" id="KW-1133">Transmembrane helix</keyword>
<dbReference type="OrthoDB" id="5190419at2"/>